<dbReference type="Proteomes" id="UP001236415">
    <property type="component" value="Chromosome"/>
</dbReference>
<keyword evidence="3" id="KW-1185">Reference proteome</keyword>
<evidence type="ECO:0000313" key="2">
    <source>
        <dbReference type="EMBL" id="WIV19477.1"/>
    </source>
</evidence>
<reference evidence="2 3" key="1">
    <citation type="submission" date="2023-06" db="EMBL/GenBank/DDBJ databases">
        <title>Paenibacillus polygonum sp. nov., an endophytic bacterium, isolated from Polygonum lapathifolium L. in Nanji Wetland National Nature Reserve, South of Poyang Lake, Jiangxi Province, China.</title>
        <authorList>
            <person name="Yu Z."/>
        </authorList>
    </citation>
    <scope>NUCLEOTIDE SEQUENCE [LARGE SCALE GENOMIC DNA]</scope>
    <source>
        <strain evidence="2 3">C31</strain>
    </source>
</reference>
<dbReference type="EMBL" id="CP127162">
    <property type="protein sequence ID" value="WIV19477.1"/>
    <property type="molecule type" value="Genomic_DNA"/>
</dbReference>
<evidence type="ECO:0000313" key="3">
    <source>
        <dbReference type="Proteomes" id="UP001236415"/>
    </source>
</evidence>
<dbReference type="PROSITE" id="PS51257">
    <property type="entry name" value="PROKAR_LIPOPROTEIN"/>
    <property type="match status" value="1"/>
</dbReference>
<sequence>MPNNNRLLKHRKQLLYWLLVTGIMLLIISCQKDISTTGSDINSSGFQQGKESTHIRAQIQKDGKLDLLLVEQQFQEGGAVSYELLNHSGHPIFYGANHQVERKVGKRWFEIYFENEGVISIGYGLDSGNSSEQYSYAGTEDLPPGEYRLTKEVSIQDPSDSTQKESITLISDPFTIKKKAASIQEGMNTSAMSSNSTLSLKDRIEEAEGVSLGEPSTLTRSEREDLKLKLINSEIVMCGMSEKEYLEGNAASYQLKNNTDMELNYGAPTGVEADINGVWTKVYADLNYTDILYRLEPNKKVELDAHMTEMLPVGRYRLTKEISLVNTSDIHAQEEVVLISDPFIIR</sequence>
<name>A0ABY8X1T1_9BACL</name>
<proteinExistence type="predicted"/>
<protein>
    <recommendedName>
        <fullName evidence="1">Bacterial Ig-like domain-containing protein</fullName>
    </recommendedName>
</protein>
<dbReference type="Pfam" id="PF20251">
    <property type="entry name" value="Big_14"/>
    <property type="match status" value="2"/>
</dbReference>
<dbReference type="InterPro" id="IPR046878">
    <property type="entry name" value="Big_14"/>
</dbReference>
<organism evidence="2 3">
    <name type="scientific">Paenibacillus polygoni</name>
    <dbReference type="NCBI Taxonomy" id="3050112"/>
    <lineage>
        <taxon>Bacteria</taxon>
        <taxon>Bacillati</taxon>
        <taxon>Bacillota</taxon>
        <taxon>Bacilli</taxon>
        <taxon>Bacillales</taxon>
        <taxon>Paenibacillaceae</taxon>
        <taxon>Paenibacillus</taxon>
    </lineage>
</organism>
<gene>
    <name evidence="2" type="ORF">QPK24_01610</name>
</gene>
<dbReference type="RefSeq" id="WP_285745618.1">
    <property type="nucleotide sequence ID" value="NZ_CP127162.1"/>
</dbReference>
<evidence type="ECO:0000259" key="1">
    <source>
        <dbReference type="Pfam" id="PF20251"/>
    </source>
</evidence>
<accession>A0ABY8X1T1</accession>
<feature type="domain" description="Bacterial Ig-like" evidence="1">
    <location>
        <begin position="241"/>
        <end position="330"/>
    </location>
</feature>
<feature type="domain" description="Bacterial Ig-like" evidence="1">
    <location>
        <begin position="72"/>
        <end position="159"/>
    </location>
</feature>